<dbReference type="InterPro" id="IPR013087">
    <property type="entry name" value="Znf_C2H2_type"/>
</dbReference>
<feature type="region of interest" description="Disordered" evidence="2">
    <location>
        <begin position="735"/>
        <end position="780"/>
    </location>
</feature>
<dbReference type="SUPFAM" id="SSF54001">
    <property type="entry name" value="Cysteine proteinases"/>
    <property type="match status" value="1"/>
</dbReference>
<accession>A0AA89C395</accession>
<feature type="domain" description="OTU" evidence="4">
    <location>
        <begin position="535"/>
        <end position="670"/>
    </location>
</feature>
<dbReference type="InterPro" id="IPR038765">
    <property type="entry name" value="Papain-like_cys_pep_sf"/>
</dbReference>
<evidence type="ECO:0000259" key="3">
    <source>
        <dbReference type="PROSITE" id="PS50157"/>
    </source>
</evidence>
<evidence type="ECO:0000259" key="4">
    <source>
        <dbReference type="PROSITE" id="PS50802"/>
    </source>
</evidence>
<feature type="compositionally biased region" description="Basic and acidic residues" evidence="2">
    <location>
        <begin position="212"/>
        <end position="223"/>
    </location>
</feature>
<evidence type="ECO:0000313" key="6">
    <source>
        <dbReference type="Proteomes" id="UP001186944"/>
    </source>
</evidence>
<feature type="compositionally biased region" description="Basic residues" evidence="2">
    <location>
        <begin position="945"/>
        <end position="954"/>
    </location>
</feature>
<feature type="region of interest" description="Disordered" evidence="2">
    <location>
        <begin position="199"/>
        <end position="284"/>
    </location>
</feature>
<feature type="compositionally biased region" description="Acidic residues" evidence="2">
    <location>
        <begin position="1171"/>
        <end position="1183"/>
    </location>
</feature>
<dbReference type="GO" id="GO:0008270">
    <property type="term" value="F:zinc ion binding"/>
    <property type="evidence" value="ECO:0007669"/>
    <property type="project" value="UniProtKB-KW"/>
</dbReference>
<protein>
    <submittedName>
        <fullName evidence="5">Uncharacterized protein</fullName>
    </submittedName>
</protein>
<organism evidence="5 6">
    <name type="scientific">Pinctada imbricata</name>
    <name type="common">Atlantic pearl-oyster</name>
    <name type="synonym">Pinctada martensii</name>
    <dbReference type="NCBI Taxonomy" id="66713"/>
    <lineage>
        <taxon>Eukaryota</taxon>
        <taxon>Metazoa</taxon>
        <taxon>Spiralia</taxon>
        <taxon>Lophotrochozoa</taxon>
        <taxon>Mollusca</taxon>
        <taxon>Bivalvia</taxon>
        <taxon>Autobranchia</taxon>
        <taxon>Pteriomorphia</taxon>
        <taxon>Pterioida</taxon>
        <taxon>Pterioidea</taxon>
        <taxon>Pteriidae</taxon>
        <taxon>Pinctada</taxon>
    </lineage>
</organism>
<dbReference type="Gene3D" id="3.90.70.80">
    <property type="match status" value="1"/>
</dbReference>
<proteinExistence type="predicted"/>
<feature type="region of interest" description="Disordered" evidence="2">
    <location>
        <begin position="315"/>
        <end position="405"/>
    </location>
</feature>
<dbReference type="InterPro" id="IPR046700">
    <property type="entry name" value="DUF6570"/>
</dbReference>
<feature type="region of interest" description="Disordered" evidence="2">
    <location>
        <begin position="792"/>
        <end position="956"/>
    </location>
</feature>
<dbReference type="Pfam" id="PF20209">
    <property type="entry name" value="DUF6570"/>
    <property type="match status" value="1"/>
</dbReference>
<gene>
    <name evidence="5" type="ORF">FSP39_024549</name>
</gene>
<evidence type="ECO:0000256" key="1">
    <source>
        <dbReference type="PROSITE-ProRule" id="PRU00042"/>
    </source>
</evidence>
<feature type="compositionally biased region" description="Basic and acidic residues" evidence="2">
    <location>
        <begin position="792"/>
        <end position="944"/>
    </location>
</feature>
<dbReference type="CDD" id="cd22755">
    <property type="entry name" value="OTU_CeDUB-like"/>
    <property type="match status" value="1"/>
</dbReference>
<keyword evidence="1" id="KW-0862">Zinc</keyword>
<keyword evidence="1" id="KW-0863">Zinc-finger</keyword>
<feature type="compositionally biased region" description="Basic and acidic residues" evidence="2">
    <location>
        <begin position="332"/>
        <end position="343"/>
    </location>
</feature>
<keyword evidence="6" id="KW-1185">Reference proteome</keyword>
<dbReference type="PANTHER" id="PTHR35245">
    <property type="match status" value="1"/>
</dbReference>
<comment type="caution">
    <text evidence="5">The sequence shown here is derived from an EMBL/GenBank/DDBJ whole genome shotgun (WGS) entry which is preliminary data.</text>
</comment>
<dbReference type="EMBL" id="VSWD01000005">
    <property type="protein sequence ID" value="KAK3104116.1"/>
    <property type="molecule type" value="Genomic_DNA"/>
</dbReference>
<name>A0AA89C395_PINIB</name>
<reference evidence="5" key="1">
    <citation type="submission" date="2019-08" db="EMBL/GenBank/DDBJ databases">
        <title>The improved chromosome-level genome for the pearl oyster Pinctada fucata martensii using PacBio sequencing and Hi-C.</title>
        <authorList>
            <person name="Zheng Z."/>
        </authorList>
    </citation>
    <scope>NUCLEOTIDE SEQUENCE</scope>
    <source>
        <strain evidence="5">ZZ-2019</strain>
        <tissue evidence="5">Adductor muscle</tissue>
    </source>
</reference>
<feature type="compositionally biased region" description="Basic and acidic residues" evidence="2">
    <location>
        <begin position="353"/>
        <end position="367"/>
    </location>
</feature>
<dbReference type="InterPro" id="IPR003323">
    <property type="entry name" value="OTU_dom"/>
</dbReference>
<feature type="region of interest" description="Disordered" evidence="2">
    <location>
        <begin position="1171"/>
        <end position="1196"/>
    </location>
</feature>
<dbReference type="PROSITE" id="PS50802">
    <property type="entry name" value="OTU"/>
    <property type="match status" value="1"/>
</dbReference>
<dbReference type="Pfam" id="PF02338">
    <property type="entry name" value="OTU"/>
    <property type="match status" value="1"/>
</dbReference>
<dbReference type="PROSITE" id="PS50157">
    <property type="entry name" value="ZINC_FINGER_C2H2_2"/>
    <property type="match status" value="1"/>
</dbReference>
<feature type="compositionally biased region" description="Basic and acidic residues" evidence="2">
    <location>
        <begin position="233"/>
        <end position="247"/>
    </location>
</feature>
<sequence>MYNGNIFKCDACGKSYKRRCDFQKHSCNICVICQKNFASRQKLENHNCKLKEKVTCKKCLKVFQNETKCANHKCSYCYKCDKIYSSFQKLRQHKCKIQINSVNRYCQQSINSTISLTLDSAKTKTTDSVKTKTTDSAKTKTTDSAKTKTTDSVKTKALDSAKTKTTDFVKRVTTVSAKTKTTDSVKTITTDSAKTKTTDSVKTKTPYSAKTKTPDSAKTKTPDSAKTNSTDSLKTKTTDSVKTKTTDSVKTVTTDSVKTRTPDSAKTKTTDSVKTKTPDSAKTKTTDFVKRVTTVSAKTKTTDSVKTITTDSAKTKTTDSVKTKTPYSAKTKTPDSAKTKTPDSAKTNSTDSLKTKTTDSVKTKTTDSVKTVTTDSVKTRTPDSAKTKTTDSVKTKTPDSAKTKTTDSVKTVTTDSVKRVTTASAKTKTTDSVNTITTDSAKSKAPDFVETKTQDSVKTITSDSTCSVMKMTSDSGEKMTFDSVWNVAPDFVFTFQPVTNFWQTQKSKDFNLPLEKLLVSRSEEILRVCPLCPPSSLKTIGKDGNCFFRCISYYITGSEDHHFIIRRKLVSHMLANQNVMKTLMPQDRTLQNYIYSSRMGCDGTWATDTEIHAMAHMLQTNIYTYSLHGTSWKWLKFSTMPMKISDNNESGEALYIQNTNLNHFDVVISVHSTTNTDRLEEKKSFEQLDRYFIFQDELMKKQKNVTDASKRRKDYLLNYKRKQRENKTFKDMEAMRAKHHRQGQNKPEKKKATDRIYHQKARANPEFRQIEREKEKQYRREARENIEVRKKERVMDRQYHSEARKSEEIRKKEREKERQYHSEARKSEEVRKKEREKERQYHSEARKSEEVRQKERKKDRQYHSEARKSEEVRKKEREKERQYHSEARKSEEVRKKEREKERQYHSEARKSEEVRKKEREKERQYHSEARKNIEVRNKEREKEIKAKRRSRNKSRNQSLETVIINFREQLKRGDDFVCTCCRQTFFQHSVYLADLNFFRKKNISSTLLDKATHGIKSCSDSEWICKTCHKYIMKKELPPMCVSNGLEMHDIPEEISKWKLTSTEERCCALRVPFMRLKQLGVGKQYGIFGNTVNVPMDPNNVVQVLPRRYEETATIKLKFMRRMMYKHATVFETIRPKVVYNTTKYLIENSDLYKEEGVKLAEEWEKDIDETEERDFESEENISECTNPSEDKNDMVIDEDEDDKWNELNEEDMYGKGNQDTLLQPLDYTDDGNKALKIAPAEGSSPVSLYLDTYAEEKSFPVLFGGKKRTSNEDRNTKLTYATICKAELRSQDPRFATSVSNMFFKLKKLQMLQVRDTVTTALRKTKGTSGLTAGEVRNKENFMNMLRHDDGYAILKNLRSSPPYLQSKQKDLFAMIRQLGIPTFFATFSAAETRWNDLLGILAKKEFNKEFTEEELSRFTWMQKCELIQNILCLVLAISSTGHICSFTTYS</sequence>
<feature type="compositionally biased region" description="Basic and acidic residues" evidence="2">
    <location>
        <begin position="746"/>
        <end position="780"/>
    </location>
</feature>
<feature type="compositionally biased region" description="Basic and acidic residues" evidence="2">
    <location>
        <begin position="257"/>
        <end position="284"/>
    </location>
</feature>
<feature type="compositionally biased region" description="Basic and acidic residues" evidence="2">
    <location>
        <begin position="377"/>
        <end position="405"/>
    </location>
</feature>
<dbReference type="PANTHER" id="PTHR35245:SF2">
    <property type="entry name" value="DISINTEGRIN DOMAIN-CONTAINING PROTEIN"/>
    <property type="match status" value="1"/>
</dbReference>
<evidence type="ECO:0000256" key="2">
    <source>
        <dbReference type="SAM" id="MobiDB-lite"/>
    </source>
</evidence>
<keyword evidence="1" id="KW-0479">Metal-binding</keyword>
<dbReference type="Proteomes" id="UP001186944">
    <property type="component" value="Unassembled WGS sequence"/>
</dbReference>
<feature type="domain" description="C2H2-type" evidence="3">
    <location>
        <begin position="7"/>
        <end position="25"/>
    </location>
</feature>
<evidence type="ECO:0000313" key="5">
    <source>
        <dbReference type="EMBL" id="KAK3104116.1"/>
    </source>
</evidence>